<dbReference type="InterPro" id="IPR003114">
    <property type="entry name" value="Phox_assoc"/>
</dbReference>
<dbReference type="PROSITE" id="PS50195">
    <property type="entry name" value="PX"/>
    <property type="match status" value="1"/>
</dbReference>
<dbReference type="InterPro" id="IPR036305">
    <property type="entry name" value="RGS_sf"/>
</dbReference>
<sequence length="1292" mass="144702">MSPVVSILTTWQAVVLVGGIAVLTPPLSRLLSPLLLILLSPVIALLVLISFIAANVFISFALDQARERTKGDIQLSTPAQPFAFSTPAAWQAVLTRSQWSYTSPHSLPPLVPTSPHVSTMLNEILILVVRDFVLSWYMKISPSPSFPTSISTTLRASVHSLLIRLDQLDLPLLVVRRVLPKINQHVDYFRESEMALRGVGLERRLTQSDELDLLLASRYAARGGKLHPAVDNLSSMITRHSEEAHLRKLMDRALPIILPPTEGGSRAVHIAAREILTCVILAPIMDMLADPDFWNRMIDQLADAAIRQQRLVSKVRHLLESQSGASGGVSRKQLPRTSKGNSADGPRMENITSRTGARHFDSFLRSIERCDSLLDARRLKNDVVGEIRRTRILLEKHSDESIINGDRVEIVEAYLDRLYTAKHKAEKRITVLGGADDSGQSIFQDSHQNPAQLGLRDVLSSPNSLSYFMEFMDRRQRALLVQFWLTVETFKDPLESVDSESETEDSNRPLASSTVKEDVKMVYELYFSGHQSSSSPLASAIPRKYVDAIRSYVLHSSVDPDLLETQAKKARQTVLLAQRQVEGDMADDFEDFKRSELWFRVTSELIRGQNPPTHVGLVPDISPPLRQLSPHTMSTAIPRARKSSFRSPDTVRSRIYPTFILPASHSDRSNSPQTSRPRLPSFGSEVDIHSSNPDSLSNSIESLPSLSRPVNNALDFLTSDALSPASDTRAPLFDDPEITREETAQVERMEAIQAALTDLIADENRRDKSKKLTGSDSGGTSRSSPRIGGKHRELAPDVSPPGRSRSPLLQPLVDGENEAELVPDGPYVERDEDRFDVHIAAPGDLQLSHDISRLGEKINKLQSQEVLLEALTRKAELTGDLPELKLLTRSKASLAKEIREMTFQKTQYEQQEKDNRLIPGRTRIFITSSVTTETEGKQVVRYLVEIQQLNAENEVTSGWVISRRYNEFFAMHQRLKERYALVKNQDFPGKRLVASMSNSFVDNRRAALERYLQKLILIPLVCESDELRAFLSRQSTFNESGNHIIPKTPISFPGQDIVRNVYRSVAESIDDMFFGPSMLDIMIQRLSRQAAEFAGIVGSGVNDEDLIAMAVKSPDETLLQLPSDLKALGGEASASSFTAPICDFILSVFELNEKKNWLRRQAVVVILQQVLGGTIERKLRESVNTYVDESHIMGYLRTFRDALWPGGQFRGSSIPRTSDEKKRTREEANHKLSTLMPDLAANMIGRSNARRGARRIFAVLQNRRLNQHIVYTVLDELFDALFPDAQGDEEFT</sequence>
<dbReference type="InterPro" id="IPR044926">
    <property type="entry name" value="RGS_subdomain_2"/>
</dbReference>
<comment type="similarity">
    <text evidence="1">Belongs to the sorting nexin family.</text>
</comment>
<feature type="region of interest" description="Disordered" evidence="2">
    <location>
        <begin position="323"/>
        <end position="352"/>
    </location>
</feature>
<feature type="domain" description="PX" evidence="5">
    <location>
        <begin position="920"/>
        <end position="1038"/>
    </location>
</feature>
<dbReference type="SMART" id="SM00315">
    <property type="entry name" value="RGS"/>
    <property type="match status" value="1"/>
</dbReference>
<dbReference type="EMBL" id="MU129000">
    <property type="protein sequence ID" value="KAF9511434.1"/>
    <property type="molecule type" value="Genomic_DNA"/>
</dbReference>
<feature type="compositionally biased region" description="Polar residues" evidence="2">
    <location>
        <begin position="689"/>
        <end position="700"/>
    </location>
</feature>
<keyword evidence="3" id="KW-0812">Transmembrane</keyword>
<proteinExistence type="inferred from homology"/>
<dbReference type="InterPro" id="IPR016137">
    <property type="entry name" value="RGS"/>
</dbReference>
<reference evidence="7" key="1">
    <citation type="journal article" date="2020" name="Nat. Commun.">
        <title>Large-scale genome sequencing of mycorrhizal fungi provides insights into the early evolution of symbiotic traits.</title>
        <authorList>
            <person name="Miyauchi S."/>
            <person name="Kiss E."/>
            <person name="Kuo A."/>
            <person name="Drula E."/>
            <person name="Kohler A."/>
            <person name="Sanchez-Garcia M."/>
            <person name="Morin E."/>
            <person name="Andreopoulos B."/>
            <person name="Barry K.W."/>
            <person name="Bonito G."/>
            <person name="Buee M."/>
            <person name="Carver A."/>
            <person name="Chen C."/>
            <person name="Cichocki N."/>
            <person name="Clum A."/>
            <person name="Culley D."/>
            <person name="Crous P.W."/>
            <person name="Fauchery L."/>
            <person name="Girlanda M."/>
            <person name="Hayes R.D."/>
            <person name="Keri Z."/>
            <person name="LaButti K."/>
            <person name="Lipzen A."/>
            <person name="Lombard V."/>
            <person name="Magnuson J."/>
            <person name="Maillard F."/>
            <person name="Murat C."/>
            <person name="Nolan M."/>
            <person name="Ohm R.A."/>
            <person name="Pangilinan J."/>
            <person name="Pereira M.F."/>
            <person name="Perotto S."/>
            <person name="Peter M."/>
            <person name="Pfister S."/>
            <person name="Riley R."/>
            <person name="Sitrit Y."/>
            <person name="Stielow J.B."/>
            <person name="Szollosi G."/>
            <person name="Zifcakova L."/>
            <person name="Stursova M."/>
            <person name="Spatafora J.W."/>
            <person name="Tedersoo L."/>
            <person name="Vaario L.M."/>
            <person name="Yamada A."/>
            <person name="Yan M."/>
            <person name="Wang P."/>
            <person name="Xu J."/>
            <person name="Bruns T."/>
            <person name="Baldrian P."/>
            <person name="Vilgalys R."/>
            <person name="Dunand C."/>
            <person name="Henrissat B."/>
            <person name="Grigoriev I.V."/>
            <person name="Hibbett D."/>
            <person name="Nagy L.G."/>
            <person name="Martin F.M."/>
        </authorList>
    </citation>
    <scope>NUCLEOTIDE SEQUENCE</scope>
    <source>
        <strain evidence="7">UP504</strain>
    </source>
</reference>
<evidence type="ECO:0000313" key="8">
    <source>
        <dbReference type="Proteomes" id="UP000886523"/>
    </source>
</evidence>
<dbReference type="Pfam" id="PF08628">
    <property type="entry name" value="Nexin_C"/>
    <property type="match status" value="1"/>
</dbReference>
<dbReference type="InterPro" id="IPR001683">
    <property type="entry name" value="PX_dom"/>
</dbReference>
<dbReference type="Proteomes" id="UP000886523">
    <property type="component" value="Unassembled WGS sequence"/>
</dbReference>
<dbReference type="SUPFAM" id="SSF48097">
    <property type="entry name" value="Regulator of G-protein signaling, RGS"/>
    <property type="match status" value="1"/>
</dbReference>
<evidence type="ECO:0000259" key="5">
    <source>
        <dbReference type="PROSITE" id="PS50195"/>
    </source>
</evidence>
<feature type="domain" description="PXA" evidence="6">
    <location>
        <begin position="114"/>
        <end position="306"/>
    </location>
</feature>
<feature type="region of interest" description="Disordered" evidence="2">
    <location>
        <begin position="662"/>
        <end position="700"/>
    </location>
</feature>
<gene>
    <name evidence="7" type="ORF">BS47DRAFT_1318879</name>
</gene>
<dbReference type="PANTHER" id="PTHR22775">
    <property type="entry name" value="SORTING NEXIN"/>
    <property type="match status" value="1"/>
</dbReference>
<dbReference type="InterPro" id="IPR036871">
    <property type="entry name" value="PX_dom_sf"/>
</dbReference>
<dbReference type="SMART" id="SM00312">
    <property type="entry name" value="PX"/>
    <property type="match status" value="1"/>
</dbReference>
<organism evidence="7 8">
    <name type="scientific">Hydnum rufescens UP504</name>
    <dbReference type="NCBI Taxonomy" id="1448309"/>
    <lineage>
        <taxon>Eukaryota</taxon>
        <taxon>Fungi</taxon>
        <taxon>Dikarya</taxon>
        <taxon>Basidiomycota</taxon>
        <taxon>Agaricomycotina</taxon>
        <taxon>Agaricomycetes</taxon>
        <taxon>Cantharellales</taxon>
        <taxon>Hydnaceae</taxon>
        <taxon>Hydnum</taxon>
    </lineage>
</organism>
<name>A0A9P6DUA6_9AGAM</name>
<keyword evidence="8" id="KW-1185">Reference proteome</keyword>
<evidence type="ECO:0000256" key="1">
    <source>
        <dbReference type="ARBA" id="ARBA00010883"/>
    </source>
</evidence>
<dbReference type="InterPro" id="IPR013937">
    <property type="entry name" value="Sorting_nexin_C"/>
</dbReference>
<accession>A0A9P6DUA6</accession>
<dbReference type="Gene3D" id="3.30.1520.10">
    <property type="entry name" value="Phox-like domain"/>
    <property type="match status" value="1"/>
</dbReference>
<evidence type="ECO:0008006" key="9">
    <source>
        <dbReference type="Google" id="ProtNLM"/>
    </source>
</evidence>
<dbReference type="Gene3D" id="1.10.167.10">
    <property type="entry name" value="Regulator of G-protein Signalling 4, domain 2"/>
    <property type="match status" value="1"/>
</dbReference>
<dbReference type="SUPFAM" id="SSF64268">
    <property type="entry name" value="PX domain"/>
    <property type="match status" value="1"/>
</dbReference>
<evidence type="ECO:0000256" key="2">
    <source>
        <dbReference type="SAM" id="MobiDB-lite"/>
    </source>
</evidence>
<comment type="caution">
    <text evidence="7">The sequence shown here is derived from an EMBL/GenBank/DDBJ whole genome shotgun (WGS) entry which is preliminary data.</text>
</comment>
<dbReference type="PANTHER" id="PTHR22775:SF3">
    <property type="entry name" value="SORTING NEXIN-13"/>
    <property type="match status" value="1"/>
</dbReference>
<keyword evidence="3" id="KW-0472">Membrane</keyword>
<evidence type="ECO:0000256" key="3">
    <source>
        <dbReference type="SAM" id="Phobius"/>
    </source>
</evidence>
<feature type="domain" description="RGS" evidence="4">
    <location>
        <begin position="454"/>
        <end position="564"/>
    </location>
</feature>
<protein>
    <recommendedName>
        <fullName evidence="9">PhoX domain-containing protein</fullName>
    </recommendedName>
</protein>
<feature type="region of interest" description="Disordered" evidence="2">
    <location>
        <begin position="760"/>
        <end position="819"/>
    </location>
</feature>
<evidence type="ECO:0000259" key="6">
    <source>
        <dbReference type="PROSITE" id="PS51207"/>
    </source>
</evidence>
<evidence type="ECO:0000313" key="7">
    <source>
        <dbReference type="EMBL" id="KAF9511434.1"/>
    </source>
</evidence>
<dbReference type="Pfam" id="PF02194">
    <property type="entry name" value="PXA"/>
    <property type="match status" value="1"/>
</dbReference>
<dbReference type="PROSITE" id="PS51207">
    <property type="entry name" value="PXA"/>
    <property type="match status" value="1"/>
</dbReference>
<dbReference type="OrthoDB" id="120967at2759"/>
<feature type="transmembrane region" description="Helical" evidence="3">
    <location>
        <begin position="35"/>
        <end position="62"/>
    </location>
</feature>
<evidence type="ECO:0000259" key="4">
    <source>
        <dbReference type="PROSITE" id="PS50132"/>
    </source>
</evidence>
<dbReference type="Pfam" id="PF00615">
    <property type="entry name" value="RGS"/>
    <property type="match status" value="1"/>
</dbReference>
<dbReference type="CDD" id="cd06876">
    <property type="entry name" value="PX_MDM1p"/>
    <property type="match status" value="1"/>
</dbReference>
<dbReference type="GO" id="GO:0035091">
    <property type="term" value="F:phosphatidylinositol binding"/>
    <property type="evidence" value="ECO:0007669"/>
    <property type="project" value="InterPro"/>
</dbReference>
<dbReference type="PROSITE" id="PS50132">
    <property type="entry name" value="RGS"/>
    <property type="match status" value="1"/>
</dbReference>
<dbReference type="Pfam" id="PF00787">
    <property type="entry name" value="PX"/>
    <property type="match status" value="1"/>
</dbReference>
<feature type="compositionally biased region" description="Low complexity" evidence="2">
    <location>
        <begin position="774"/>
        <end position="784"/>
    </location>
</feature>
<keyword evidence="3" id="KW-1133">Transmembrane helix</keyword>
<feature type="transmembrane region" description="Helical" evidence="3">
    <location>
        <begin position="6"/>
        <end position="23"/>
    </location>
</feature>
<dbReference type="SMART" id="SM00313">
    <property type="entry name" value="PXA"/>
    <property type="match status" value="1"/>
</dbReference>